<sequence>MKKSFFIVSFLVLLAFILSFYNSINNGNPTARDVIKKYPEADIIQMNGVVYSKVTHLDSTSYQIGSKIGEIKKQTNNSILYRDMYASKLRVGTAIFQAEGETVDQDFIPLLIFAELEGTFSVYQALIEG</sequence>
<proteinExistence type="predicted"/>
<reference evidence="1 2" key="1">
    <citation type="submission" date="2021-10" db="EMBL/GenBank/DDBJ databases">
        <authorList>
            <person name="Criscuolo A."/>
        </authorList>
    </citation>
    <scope>NUCLEOTIDE SEQUENCE [LARGE SCALE GENOMIC DNA]</scope>
    <source>
        <strain evidence="2">CIP 111883</strain>
    </source>
</reference>
<dbReference type="Proteomes" id="UP000789833">
    <property type="component" value="Unassembled WGS sequence"/>
</dbReference>
<gene>
    <name evidence="1" type="ORF">BACCIP111883_03741</name>
</gene>
<comment type="caution">
    <text evidence="1">The sequence shown here is derived from an EMBL/GenBank/DDBJ whole genome shotgun (WGS) entry which is preliminary data.</text>
</comment>
<keyword evidence="2" id="KW-1185">Reference proteome</keyword>
<dbReference type="RefSeq" id="WP_230503930.1">
    <property type="nucleotide sequence ID" value="NZ_CAKJTJ010000030.1"/>
</dbReference>
<organism evidence="1 2">
    <name type="scientific">Sutcliffiella rhizosphaerae</name>
    <dbReference type="NCBI Taxonomy" id="2880967"/>
    <lineage>
        <taxon>Bacteria</taxon>
        <taxon>Bacillati</taxon>
        <taxon>Bacillota</taxon>
        <taxon>Bacilli</taxon>
        <taxon>Bacillales</taxon>
        <taxon>Bacillaceae</taxon>
        <taxon>Sutcliffiella</taxon>
    </lineage>
</organism>
<accession>A0ABN8AF30</accession>
<dbReference type="EMBL" id="CAKJTJ010000030">
    <property type="protein sequence ID" value="CAG9622946.1"/>
    <property type="molecule type" value="Genomic_DNA"/>
</dbReference>
<name>A0ABN8AF30_9BACI</name>
<evidence type="ECO:0000313" key="1">
    <source>
        <dbReference type="EMBL" id="CAG9622946.1"/>
    </source>
</evidence>
<protein>
    <submittedName>
        <fullName evidence="1">Uncharacterized protein</fullName>
    </submittedName>
</protein>
<evidence type="ECO:0000313" key="2">
    <source>
        <dbReference type="Proteomes" id="UP000789833"/>
    </source>
</evidence>